<evidence type="ECO:0000313" key="1">
    <source>
        <dbReference type="EMBL" id="WAR27269.1"/>
    </source>
</evidence>
<gene>
    <name evidence="1" type="ORF">MAR_012973</name>
</gene>
<evidence type="ECO:0000313" key="2">
    <source>
        <dbReference type="Proteomes" id="UP001164746"/>
    </source>
</evidence>
<accession>A0ABY7G199</accession>
<organism evidence="1 2">
    <name type="scientific">Mya arenaria</name>
    <name type="common">Soft-shell clam</name>
    <dbReference type="NCBI Taxonomy" id="6604"/>
    <lineage>
        <taxon>Eukaryota</taxon>
        <taxon>Metazoa</taxon>
        <taxon>Spiralia</taxon>
        <taxon>Lophotrochozoa</taxon>
        <taxon>Mollusca</taxon>
        <taxon>Bivalvia</taxon>
        <taxon>Autobranchia</taxon>
        <taxon>Heteroconchia</taxon>
        <taxon>Euheterodonta</taxon>
        <taxon>Imparidentia</taxon>
        <taxon>Neoheterodontei</taxon>
        <taxon>Myida</taxon>
        <taxon>Myoidea</taxon>
        <taxon>Myidae</taxon>
        <taxon>Mya</taxon>
    </lineage>
</organism>
<proteinExistence type="predicted"/>
<dbReference type="EMBL" id="CP111026">
    <property type="protein sequence ID" value="WAR27269.1"/>
    <property type="molecule type" value="Genomic_DNA"/>
</dbReference>
<keyword evidence="2" id="KW-1185">Reference proteome</keyword>
<name>A0ABY7G199_MYAAR</name>
<dbReference type="Proteomes" id="UP001164746">
    <property type="component" value="Chromosome 15"/>
</dbReference>
<protein>
    <submittedName>
        <fullName evidence="1">Uncharacterized protein</fullName>
    </submittedName>
</protein>
<reference evidence="1" key="1">
    <citation type="submission" date="2022-11" db="EMBL/GenBank/DDBJ databases">
        <title>Centuries of genome instability and evolution in soft-shell clam transmissible cancer (bioRxiv).</title>
        <authorList>
            <person name="Hart S.F.M."/>
            <person name="Yonemitsu M.A."/>
            <person name="Giersch R.M."/>
            <person name="Beal B.F."/>
            <person name="Arriagada G."/>
            <person name="Davis B.W."/>
            <person name="Ostrander E.A."/>
            <person name="Goff S.P."/>
            <person name="Metzger M.J."/>
        </authorList>
    </citation>
    <scope>NUCLEOTIDE SEQUENCE</scope>
    <source>
        <strain evidence="1">MELC-2E11</strain>
        <tissue evidence="1">Siphon/mantle</tissue>
    </source>
</reference>
<sequence length="311" mass="33530">MSTFLGVLTVDWSQAACDQSTLTSEATQNCVMGFASYISQASSSMSDPSQMATVFCSAEGQSAIACMFPLMEQCPELMANMGDGAMVMPSQAELQMACSQIDPSGPCMTAMTCLSSASQATSTVIDEVFRPANNLTYLPPLMGMSCSQMKEQFNCITPEVEEQCEAIPNQIKQMITLINGELPDGIVYPEYDVLKTFISTGCTEVPEDMATNKCVHDKFESAAFTECMSKVKTDFKTPMEMKGCGATDARLMCLKESVETCGKRYYTALATKGDHFLTMNLFTCDRSTSAAPVARLSAAAWLVAVVAALLL</sequence>